<sequence>MDEIEQEETGNKHRDNIWPREVAIGRETRFHILLMKIKEETPDATELSNPRESFSLPFPFCGSRRPTDRFSWDREGRFLYYGREVFENVLSKVMKLGEYGYQELYISGSLGCGKSYLLGVLVCYLMKIGKRVVYAPDARWLDEECFRYLQDCLYLTFADDSQILQVLEKCQDLQDLQIFANDVAESGITMYIFLDQANALDDESTGRAPASVRAEVSLFLARFSYKHFLIQSASGNFKMADLARLAQENVAKMNGGLTEKEMAVWWEGTKVEKHVWSASFKESLEELTGRNPVLLHAAAAVIKWEVLESEPDTEPGQHESELLANICRCNAWEDVTARIYKYAWDYIASGGEMEQKRVFEVMEACVLEEEVSRADRAVLDNQYFSTKAGLGQCESGLARRAITAFLRRHAGGDLFVSQKWYNMIEYVGYNASVLGFFIEQVLLSTIQKEGMFLNGVNQQFKLVDTFDRIPENSDDSPVLYIPEAWNHRSIDAIIFSVSKIEGRQILTVWPIQIAINQHHRDSEVTFFADWKKFSVKTIGSTSYDEIRIVFLWIVEEPTTFPYKEESVPEKRRFTRGQTYVAPAYVRKVQSIASVSEKVGIKLAQARKNGEALVR</sequence>
<evidence type="ECO:0000313" key="2">
    <source>
        <dbReference type="Proteomes" id="UP000267821"/>
    </source>
</evidence>
<reference evidence="1 2" key="1">
    <citation type="journal article" date="2018" name="Nat. Ecol. Evol.">
        <title>Pezizomycetes genomes reveal the molecular basis of ectomycorrhizal truffle lifestyle.</title>
        <authorList>
            <person name="Murat C."/>
            <person name="Payen T."/>
            <person name="Noel B."/>
            <person name="Kuo A."/>
            <person name="Morin E."/>
            <person name="Chen J."/>
            <person name="Kohler A."/>
            <person name="Krizsan K."/>
            <person name="Balestrini R."/>
            <person name="Da Silva C."/>
            <person name="Montanini B."/>
            <person name="Hainaut M."/>
            <person name="Levati E."/>
            <person name="Barry K.W."/>
            <person name="Belfiori B."/>
            <person name="Cichocki N."/>
            <person name="Clum A."/>
            <person name="Dockter R.B."/>
            <person name="Fauchery L."/>
            <person name="Guy J."/>
            <person name="Iotti M."/>
            <person name="Le Tacon F."/>
            <person name="Lindquist E.A."/>
            <person name="Lipzen A."/>
            <person name="Malagnac F."/>
            <person name="Mello A."/>
            <person name="Molinier V."/>
            <person name="Miyauchi S."/>
            <person name="Poulain J."/>
            <person name="Riccioni C."/>
            <person name="Rubini A."/>
            <person name="Sitrit Y."/>
            <person name="Splivallo R."/>
            <person name="Traeger S."/>
            <person name="Wang M."/>
            <person name="Zifcakova L."/>
            <person name="Wipf D."/>
            <person name="Zambonelli A."/>
            <person name="Paolocci F."/>
            <person name="Nowrousian M."/>
            <person name="Ottonello S."/>
            <person name="Baldrian P."/>
            <person name="Spatafora J.W."/>
            <person name="Henrissat B."/>
            <person name="Nagy L.G."/>
            <person name="Aury J.M."/>
            <person name="Wincker P."/>
            <person name="Grigoriev I.V."/>
            <person name="Bonfante P."/>
            <person name="Martin F.M."/>
        </authorList>
    </citation>
    <scope>NUCLEOTIDE SEQUENCE [LARGE SCALE GENOMIC DNA]</scope>
    <source>
        <strain evidence="1 2">ATCC MYA-4762</strain>
    </source>
</reference>
<keyword evidence="2" id="KW-1185">Reference proteome</keyword>
<evidence type="ECO:0000313" key="1">
    <source>
        <dbReference type="EMBL" id="RPB22190.1"/>
    </source>
</evidence>
<dbReference type="EMBL" id="ML121553">
    <property type="protein sequence ID" value="RPB22190.1"/>
    <property type="molecule type" value="Genomic_DNA"/>
</dbReference>
<protein>
    <submittedName>
        <fullName evidence="1">Uncharacterized protein</fullName>
    </submittedName>
</protein>
<organism evidence="1 2">
    <name type="scientific">Terfezia boudieri ATCC MYA-4762</name>
    <dbReference type="NCBI Taxonomy" id="1051890"/>
    <lineage>
        <taxon>Eukaryota</taxon>
        <taxon>Fungi</taxon>
        <taxon>Dikarya</taxon>
        <taxon>Ascomycota</taxon>
        <taxon>Pezizomycotina</taxon>
        <taxon>Pezizomycetes</taxon>
        <taxon>Pezizales</taxon>
        <taxon>Pezizaceae</taxon>
        <taxon>Terfezia</taxon>
    </lineage>
</organism>
<proteinExistence type="predicted"/>
<dbReference type="Proteomes" id="UP000267821">
    <property type="component" value="Unassembled WGS sequence"/>
</dbReference>
<dbReference type="AlphaFoldDB" id="A0A3N4LH25"/>
<dbReference type="OrthoDB" id="5298432at2759"/>
<dbReference type="InParanoid" id="A0A3N4LH25"/>
<gene>
    <name evidence="1" type="ORF">L211DRAFT_789009</name>
</gene>
<accession>A0A3N4LH25</accession>
<name>A0A3N4LH25_9PEZI</name>